<keyword evidence="1" id="KW-1133">Transmembrane helix</keyword>
<protein>
    <recommendedName>
        <fullName evidence="4">DUF4153 domain-containing protein</fullName>
    </recommendedName>
</protein>
<reference evidence="2 3" key="1">
    <citation type="submission" date="2024-04" db="EMBL/GenBank/DDBJ databases">
        <title>Luteolibacter sp. isolated from soil.</title>
        <authorList>
            <person name="An J."/>
        </authorList>
    </citation>
    <scope>NUCLEOTIDE SEQUENCE [LARGE SCALE GENOMIC DNA]</scope>
    <source>
        <strain evidence="2 3">Y139</strain>
    </source>
</reference>
<feature type="transmembrane region" description="Helical" evidence="1">
    <location>
        <begin position="7"/>
        <end position="24"/>
    </location>
</feature>
<keyword evidence="1" id="KW-0812">Transmembrane</keyword>
<dbReference type="Proteomes" id="UP001371305">
    <property type="component" value="Unassembled WGS sequence"/>
</dbReference>
<evidence type="ECO:0000313" key="3">
    <source>
        <dbReference type="Proteomes" id="UP001371305"/>
    </source>
</evidence>
<evidence type="ECO:0000313" key="2">
    <source>
        <dbReference type="EMBL" id="MEK7951586.1"/>
    </source>
</evidence>
<organism evidence="2 3">
    <name type="scientific">Luteolibacter soli</name>
    <dbReference type="NCBI Taxonomy" id="3135280"/>
    <lineage>
        <taxon>Bacteria</taxon>
        <taxon>Pseudomonadati</taxon>
        <taxon>Verrucomicrobiota</taxon>
        <taxon>Verrucomicrobiia</taxon>
        <taxon>Verrucomicrobiales</taxon>
        <taxon>Verrucomicrobiaceae</taxon>
        <taxon>Luteolibacter</taxon>
    </lineage>
</organism>
<feature type="transmembrane region" description="Helical" evidence="1">
    <location>
        <begin position="180"/>
        <end position="196"/>
    </location>
</feature>
<dbReference type="RefSeq" id="WP_341405211.1">
    <property type="nucleotide sequence ID" value="NZ_JBBUKT010000005.1"/>
</dbReference>
<dbReference type="EMBL" id="JBBUKT010000005">
    <property type="protein sequence ID" value="MEK7951586.1"/>
    <property type="molecule type" value="Genomic_DNA"/>
</dbReference>
<feature type="transmembrane region" description="Helical" evidence="1">
    <location>
        <begin position="107"/>
        <end position="128"/>
    </location>
</feature>
<feature type="transmembrane region" description="Helical" evidence="1">
    <location>
        <begin position="80"/>
        <end position="101"/>
    </location>
</feature>
<feature type="transmembrane region" description="Helical" evidence="1">
    <location>
        <begin position="140"/>
        <end position="160"/>
    </location>
</feature>
<keyword evidence="1" id="KW-0472">Membrane</keyword>
<comment type="caution">
    <text evidence="2">The sequence shown here is derived from an EMBL/GenBank/DDBJ whole genome shotgun (WGS) entry which is preliminary data.</text>
</comment>
<proteinExistence type="predicted"/>
<accession>A0ABU9AWR1</accession>
<feature type="transmembrane region" description="Helical" evidence="1">
    <location>
        <begin position="203"/>
        <end position="220"/>
    </location>
</feature>
<evidence type="ECO:0008006" key="4">
    <source>
        <dbReference type="Google" id="ProtNLM"/>
    </source>
</evidence>
<evidence type="ECO:0000256" key="1">
    <source>
        <dbReference type="SAM" id="Phobius"/>
    </source>
</evidence>
<gene>
    <name evidence="2" type="ORF">WKV53_13805</name>
</gene>
<keyword evidence="3" id="KW-1185">Reference proteome</keyword>
<sequence length="560" mass="62436">MPYSPFTRFFAVVLVALVAFGLMWPDDRAFQWAIYGTGTIAVLAIVFTWSVVKNAPPLDDRAFHQCLPEGLSRAFLRTMWIHLLVLAGIALAVLVYCWIWNFSWRTASWGVVMLTIPAWALMTAVGVASSAGSSQQGRKLTAWFAIFGTPVLSAVLLYFLNRGVDRPALELVYFSRLKTTALTAATLYPLIWWLVAARKRRTLGLVLGGATSALLPWLAIHGDFMKVSRELILDSRKPSAAIERLTLSRKPFSESDETLIPVGDLIDIQGLAESESARVVMSIRFGEAGQPSLATFHNWEGLGTFEFRNEIHAGEETFRYVPATATNEGGKIVWGAQPGNAGIRKLLPATESFEPWSSVRLPLVPVVLNPDMEKLRERGVLQYPMPTYDPRVTPETFRTKPWTAWVADPGSWTLLGSCQAVEGNSFRLDQGGMIKVLPLREKSTGDDCIIVRYYFEELWQAGPWFGWETAARRSALDIALVAIDETGKHAFLIDDFDMSREMEKVMLGKYSTLFFQSDAVDPAEGAAAWKRVEMLRKSRLYVFATQGAGPNRRVELPGLE</sequence>
<feature type="transmembrane region" description="Helical" evidence="1">
    <location>
        <begin position="30"/>
        <end position="52"/>
    </location>
</feature>
<name>A0ABU9AWR1_9BACT</name>